<evidence type="ECO:0000256" key="2">
    <source>
        <dbReference type="SAM" id="SignalP"/>
    </source>
</evidence>
<dbReference type="AlphaFoldDB" id="A0AAN9B7V2"/>
<feature type="compositionally biased region" description="Low complexity" evidence="1">
    <location>
        <begin position="377"/>
        <end position="387"/>
    </location>
</feature>
<feature type="compositionally biased region" description="Basic and acidic residues" evidence="1">
    <location>
        <begin position="335"/>
        <end position="345"/>
    </location>
</feature>
<feature type="compositionally biased region" description="Pro residues" evidence="1">
    <location>
        <begin position="211"/>
        <end position="221"/>
    </location>
</feature>
<feature type="region of interest" description="Disordered" evidence="1">
    <location>
        <begin position="189"/>
        <end position="406"/>
    </location>
</feature>
<keyword evidence="2" id="KW-0732">Signal</keyword>
<dbReference type="Proteomes" id="UP001374579">
    <property type="component" value="Unassembled WGS sequence"/>
</dbReference>
<feature type="chain" id="PRO_5042916393" evidence="2">
    <location>
        <begin position="25"/>
        <end position="499"/>
    </location>
</feature>
<name>A0AAN9B7V2_9CAEN</name>
<feature type="signal peptide" evidence="2">
    <location>
        <begin position="1"/>
        <end position="24"/>
    </location>
</feature>
<reference evidence="3 4" key="1">
    <citation type="submission" date="2024-02" db="EMBL/GenBank/DDBJ databases">
        <title>Chromosome-scale genome assembly of the rough periwinkle Littorina saxatilis.</title>
        <authorList>
            <person name="De Jode A."/>
            <person name="Faria R."/>
            <person name="Formenti G."/>
            <person name="Sims Y."/>
            <person name="Smith T.P."/>
            <person name="Tracey A."/>
            <person name="Wood J.M.D."/>
            <person name="Zagrodzka Z.B."/>
            <person name="Johannesson K."/>
            <person name="Butlin R.K."/>
            <person name="Leder E.H."/>
        </authorList>
    </citation>
    <scope>NUCLEOTIDE SEQUENCE [LARGE SCALE GENOMIC DNA]</scope>
    <source>
        <strain evidence="3">Snail1</strain>
        <tissue evidence="3">Muscle</tissue>
    </source>
</reference>
<feature type="compositionally biased region" description="Basic and acidic residues" evidence="1">
    <location>
        <begin position="352"/>
        <end position="373"/>
    </location>
</feature>
<evidence type="ECO:0000256" key="1">
    <source>
        <dbReference type="SAM" id="MobiDB-lite"/>
    </source>
</evidence>
<dbReference type="EMBL" id="JBAMIC010000011">
    <property type="protein sequence ID" value="KAK7100348.1"/>
    <property type="molecule type" value="Genomic_DNA"/>
</dbReference>
<gene>
    <name evidence="3" type="ORF">V1264_023318</name>
</gene>
<comment type="caution">
    <text evidence="3">The sequence shown here is derived from an EMBL/GenBank/DDBJ whole genome shotgun (WGS) entry which is preliminary data.</text>
</comment>
<protein>
    <submittedName>
        <fullName evidence="3">Uncharacterized protein</fullName>
    </submittedName>
</protein>
<evidence type="ECO:0000313" key="3">
    <source>
        <dbReference type="EMBL" id="KAK7100348.1"/>
    </source>
</evidence>
<accession>A0AAN9B7V2</accession>
<organism evidence="3 4">
    <name type="scientific">Littorina saxatilis</name>
    <dbReference type="NCBI Taxonomy" id="31220"/>
    <lineage>
        <taxon>Eukaryota</taxon>
        <taxon>Metazoa</taxon>
        <taxon>Spiralia</taxon>
        <taxon>Lophotrochozoa</taxon>
        <taxon>Mollusca</taxon>
        <taxon>Gastropoda</taxon>
        <taxon>Caenogastropoda</taxon>
        <taxon>Littorinimorpha</taxon>
        <taxon>Littorinoidea</taxon>
        <taxon>Littorinidae</taxon>
        <taxon>Littorina</taxon>
    </lineage>
</organism>
<proteinExistence type="predicted"/>
<evidence type="ECO:0000313" key="4">
    <source>
        <dbReference type="Proteomes" id="UP001374579"/>
    </source>
</evidence>
<keyword evidence="4" id="KW-1185">Reference proteome</keyword>
<feature type="compositionally biased region" description="Acidic residues" evidence="1">
    <location>
        <begin position="311"/>
        <end position="334"/>
    </location>
</feature>
<sequence length="499" mass="55534">MWGHSLKVVVSKSCLLFILQTAHTKSIRSSIDIKMASSAKENNGDGTTWSEPVPLSEAVDRATRSPVFIRLEEGHRGDTAQLSFSVDDTMALEGVKVSRGRRLVLAHYTSTDTEHEDIYGDASSRAASGLYCALLTLPYELLPDIDVSIREDPDGHFYRNFLATNFPDYNWKEQQAELLESLDGHDYTNVSIITPKPRRDPKSGENGGLRRPPPPPPPNPKPKPKPRSTNNNSRNPKEVDESGNPCPPRPPKPMSMFISATPREVPPPRPPRRSPSQVNAEPGIGVGNPGNIISTTTIGEVFAASKKADDSEVDEDEDEDEDGNYEYIDETYDVVDERTMDEKYDLPSTQEQEAKERIPKEERKGGEQKRTGEGPKTLPVRPTVRVPPLRPEGVPVRPGDRSLDDRPPMPVPGEHVYDLDHPPAQNYVTSPLREMTCDELYVRLQTCGLPELAAVCKKNLVDGAFFLQLDEETLSKPPFSLTNFQKIKVTMVKAGWVPR</sequence>